<dbReference type="AlphaFoldDB" id="A0A511VCT4"/>
<name>A0A511VCT4_9BACL</name>
<dbReference type="PANTHER" id="PTHR39164:SF1">
    <property type="entry name" value="PROTEIN CCDC"/>
    <property type="match status" value="1"/>
</dbReference>
<feature type="transmembrane region" description="Helical" evidence="1">
    <location>
        <begin position="6"/>
        <end position="21"/>
    </location>
</feature>
<keyword evidence="1" id="KW-0812">Transmembrane</keyword>
<dbReference type="OrthoDB" id="120091at2"/>
<feature type="transmembrane region" description="Helical" evidence="1">
    <location>
        <begin position="33"/>
        <end position="50"/>
    </location>
</feature>
<proteinExistence type="predicted"/>
<keyword evidence="1" id="KW-1133">Transmembrane helix</keyword>
<feature type="transmembrane region" description="Helical" evidence="1">
    <location>
        <begin position="122"/>
        <end position="142"/>
    </location>
</feature>
<dbReference type="PANTHER" id="PTHR39164">
    <property type="entry name" value="PROTEIN CCDC"/>
    <property type="match status" value="1"/>
</dbReference>
<feature type="transmembrane region" description="Helical" evidence="1">
    <location>
        <begin position="56"/>
        <end position="74"/>
    </location>
</feature>
<evidence type="ECO:0000313" key="2">
    <source>
        <dbReference type="EMBL" id="GEN36706.1"/>
    </source>
</evidence>
<reference evidence="2 3" key="1">
    <citation type="submission" date="2019-07" db="EMBL/GenBank/DDBJ databases">
        <title>Whole genome shotgun sequence of Aneurinibacillus danicus NBRC 102444.</title>
        <authorList>
            <person name="Hosoyama A."/>
            <person name="Uohara A."/>
            <person name="Ohji S."/>
            <person name="Ichikawa N."/>
        </authorList>
    </citation>
    <scope>NUCLEOTIDE SEQUENCE [LARGE SCALE GENOMIC DNA]</scope>
    <source>
        <strain evidence="2 3">NBRC 102444</strain>
    </source>
</reference>
<organism evidence="2 3">
    <name type="scientific">Aneurinibacillus danicus</name>
    <dbReference type="NCBI Taxonomy" id="267746"/>
    <lineage>
        <taxon>Bacteria</taxon>
        <taxon>Bacillati</taxon>
        <taxon>Bacillota</taxon>
        <taxon>Bacilli</taxon>
        <taxon>Bacillales</taxon>
        <taxon>Paenibacillaceae</taxon>
        <taxon>Aneurinibacillus group</taxon>
        <taxon>Aneurinibacillus</taxon>
    </lineage>
</organism>
<dbReference type="Pfam" id="PF07301">
    <property type="entry name" value="DUF1453"/>
    <property type="match status" value="1"/>
</dbReference>
<dbReference type="Proteomes" id="UP000321157">
    <property type="component" value="Unassembled WGS sequence"/>
</dbReference>
<dbReference type="EMBL" id="BJXX01000217">
    <property type="protein sequence ID" value="GEN36706.1"/>
    <property type="molecule type" value="Genomic_DNA"/>
</dbReference>
<evidence type="ECO:0000256" key="1">
    <source>
        <dbReference type="SAM" id="Phobius"/>
    </source>
</evidence>
<dbReference type="PIRSF" id="PIRSF021441">
    <property type="entry name" value="DUF1453"/>
    <property type="match status" value="1"/>
</dbReference>
<dbReference type="RefSeq" id="WP_146812340.1">
    <property type="nucleotide sequence ID" value="NZ_BJXX01000217.1"/>
</dbReference>
<protein>
    <submittedName>
        <fullName evidence="2">Protein CcdC</fullName>
    </submittedName>
</protein>
<keyword evidence="1" id="KW-0472">Membrane</keyword>
<dbReference type="InterPro" id="IPR058247">
    <property type="entry name" value="DUF1453"/>
</dbReference>
<comment type="caution">
    <text evidence="2">The sequence shown here is derived from an EMBL/GenBank/DDBJ whole genome shotgun (WGS) entry which is preliminary data.</text>
</comment>
<keyword evidence="3" id="KW-1185">Reference proteome</keyword>
<evidence type="ECO:0000313" key="3">
    <source>
        <dbReference type="Proteomes" id="UP000321157"/>
    </source>
</evidence>
<accession>A0A511VCT4</accession>
<sequence length="158" mass="18069">MTILSAVIGVFMAMMVFFIRMRASKKPASLKKIILPPFFMSTGFSMFLYPPMHVHVTYALFAFFVGTLLSYPLIVTSKFEVIGKDIYLKRSKAFVFILIGLVLLRLALKSYVGMYVSMEETAGLFFILAFGMIVPWRIAMYVEYMKLHRSLDDDSVLT</sequence>
<gene>
    <name evidence="2" type="primary">ccdC</name>
    <name evidence="2" type="ORF">ADA01nite_41660</name>
</gene>
<dbReference type="InterPro" id="IPR031306">
    <property type="entry name" value="CcdC"/>
</dbReference>
<feature type="transmembrane region" description="Helical" evidence="1">
    <location>
        <begin position="94"/>
        <end position="116"/>
    </location>
</feature>